<evidence type="ECO:0000256" key="2">
    <source>
        <dbReference type="ARBA" id="ARBA00022801"/>
    </source>
</evidence>
<feature type="transmembrane region" description="Helical" evidence="3">
    <location>
        <begin position="191"/>
        <end position="215"/>
    </location>
</feature>
<reference evidence="5" key="1">
    <citation type="submission" date="2016-10" db="EMBL/GenBank/DDBJ databases">
        <authorList>
            <person name="Varghese N."/>
            <person name="Submissions S."/>
        </authorList>
    </citation>
    <scope>NUCLEOTIDE SEQUENCE [LARGE SCALE GENOMIC DNA]</scope>
    <source>
        <strain evidence="5">DSM 44268</strain>
    </source>
</reference>
<dbReference type="OrthoDB" id="5241786at2"/>
<dbReference type="AlphaFoldDB" id="A0A1G7QM73"/>
<dbReference type="Pfam" id="PF13385">
    <property type="entry name" value="Laminin_G_3"/>
    <property type="match status" value="1"/>
</dbReference>
<dbReference type="Gene3D" id="2.60.120.200">
    <property type="match status" value="1"/>
</dbReference>
<dbReference type="EMBL" id="FNBT01000009">
    <property type="protein sequence ID" value="SDF99575.1"/>
    <property type="molecule type" value="Genomic_DNA"/>
</dbReference>
<sequence length="463" mass="47448">MTGFTSWRRGWTAFVVSVVARSVLGLLLLLMTAATVPALAGWETSVVMSGSMAPALQAGDVVVVRPVDAEDLAVGTILLVDDPDAPGMLRLHRLEQVEAGGLRLRGDANAEADVALVAPSAVHGAGVWSAPRLGLPALWLAEGRTVPLALTGAGLAALLALALLHRPDDDRRGTDGTRAVAPARRRPGRRALAVGTAAVALAAGLPPITGAGAVFSASTANHANSFAAAPYFTCTSAGAGVDAPGYLPLQETAGPTATNVGTAGWYANATYAGGITYRVNGPTCGAGGDKAVRLDGSSGRLYTTVALDNPQTFTAQLWFSTSTNRGGKLVGFGNGANGAASGQYDRHVYMRNDGRLTFGVYNGTPTTVTSPAAYNNGAWHLVTATFSPSTGMRLYVNGALVGSAAATSAEPYTGYWRVGYDSLATSWPSAPTSPFFGGSVAHVMITQNVLSAAQIAQQYAVSR</sequence>
<gene>
    <name evidence="4" type="ORF">SAMN05660662_4087</name>
</gene>
<dbReference type="RefSeq" id="WP_091770724.1">
    <property type="nucleotide sequence ID" value="NZ_FNBT01000009.1"/>
</dbReference>
<keyword evidence="3" id="KW-1133">Transmembrane helix</keyword>
<feature type="transmembrane region" description="Helical" evidence="3">
    <location>
        <begin position="12"/>
        <end position="40"/>
    </location>
</feature>
<accession>A0A1G7QM73</accession>
<evidence type="ECO:0000256" key="3">
    <source>
        <dbReference type="SAM" id="Phobius"/>
    </source>
</evidence>
<feature type="transmembrane region" description="Helical" evidence="3">
    <location>
        <begin position="145"/>
        <end position="164"/>
    </location>
</feature>
<keyword evidence="1" id="KW-0645">Protease</keyword>
<dbReference type="GO" id="GO:0016020">
    <property type="term" value="C:membrane"/>
    <property type="evidence" value="ECO:0007669"/>
    <property type="project" value="InterPro"/>
</dbReference>
<dbReference type="STRING" id="1550231.SAMN05660662_4087"/>
<dbReference type="InterPro" id="IPR036286">
    <property type="entry name" value="LexA/Signal_pep-like_sf"/>
</dbReference>
<dbReference type="GO" id="GO:0006508">
    <property type="term" value="P:proteolysis"/>
    <property type="evidence" value="ECO:0007669"/>
    <property type="project" value="UniProtKB-KW"/>
</dbReference>
<evidence type="ECO:0000256" key="1">
    <source>
        <dbReference type="ARBA" id="ARBA00022670"/>
    </source>
</evidence>
<keyword evidence="2" id="KW-0378">Hydrolase</keyword>
<dbReference type="InterPro" id="IPR013320">
    <property type="entry name" value="ConA-like_dom_sf"/>
</dbReference>
<proteinExistence type="predicted"/>
<dbReference type="SUPFAM" id="SSF49899">
    <property type="entry name" value="Concanavalin A-like lectins/glucanases"/>
    <property type="match status" value="1"/>
</dbReference>
<dbReference type="Proteomes" id="UP000199406">
    <property type="component" value="Unassembled WGS sequence"/>
</dbReference>
<dbReference type="PROSITE" id="PS00501">
    <property type="entry name" value="SPASE_I_1"/>
    <property type="match status" value="1"/>
</dbReference>
<dbReference type="CDD" id="cd06462">
    <property type="entry name" value="Peptidase_S24_S26"/>
    <property type="match status" value="1"/>
</dbReference>
<protein>
    <submittedName>
        <fullName evidence="4">Signal peptidase I</fullName>
    </submittedName>
</protein>
<evidence type="ECO:0000313" key="5">
    <source>
        <dbReference type="Proteomes" id="UP000199406"/>
    </source>
</evidence>
<dbReference type="SUPFAM" id="SSF51306">
    <property type="entry name" value="LexA/Signal peptidase"/>
    <property type="match status" value="1"/>
</dbReference>
<keyword evidence="3" id="KW-0812">Transmembrane</keyword>
<keyword evidence="5" id="KW-1185">Reference proteome</keyword>
<keyword evidence="3" id="KW-0472">Membrane</keyword>
<dbReference type="InterPro" id="IPR019756">
    <property type="entry name" value="Pept_S26A_signal_pept_1_Ser-AS"/>
</dbReference>
<name>A0A1G7QM73_9ACTN</name>
<evidence type="ECO:0000313" key="4">
    <source>
        <dbReference type="EMBL" id="SDF99575.1"/>
    </source>
</evidence>
<dbReference type="GO" id="GO:0004252">
    <property type="term" value="F:serine-type endopeptidase activity"/>
    <property type="evidence" value="ECO:0007669"/>
    <property type="project" value="InterPro"/>
</dbReference>
<organism evidence="4 5">
    <name type="scientific">Blastococcus aurantiacus</name>
    <dbReference type="NCBI Taxonomy" id="1550231"/>
    <lineage>
        <taxon>Bacteria</taxon>
        <taxon>Bacillati</taxon>
        <taxon>Actinomycetota</taxon>
        <taxon>Actinomycetes</taxon>
        <taxon>Geodermatophilales</taxon>
        <taxon>Geodermatophilaceae</taxon>
        <taxon>Blastococcus</taxon>
    </lineage>
</organism>